<dbReference type="Gene3D" id="3.40.630.10">
    <property type="entry name" value="Zn peptidases"/>
    <property type="match status" value="1"/>
</dbReference>
<keyword evidence="1" id="KW-0378">Hydrolase</keyword>
<dbReference type="Pfam" id="PF01546">
    <property type="entry name" value="Peptidase_M20"/>
    <property type="match status" value="1"/>
</dbReference>
<dbReference type="InterPro" id="IPR002933">
    <property type="entry name" value="Peptidase_M20"/>
</dbReference>
<organism evidence="4">
    <name type="scientific">freshwater metagenome</name>
    <dbReference type="NCBI Taxonomy" id="449393"/>
    <lineage>
        <taxon>unclassified sequences</taxon>
        <taxon>metagenomes</taxon>
        <taxon>ecological metagenomes</taxon>
    </lineage>
</organism>
<sequence>MTETEELLAELISCDSTNPVLVPGGVGEGAVAEIVARVLSEAGFEVEINEIRPGRPNVIGRLAGSGNGRSLMLCSHMDVVGAEAAMFKPEVTDGKMVGRGTADMKGGLAASLVAARRIAAEGPLAGDLFVSGVIDEEWESLGAVAIAESHRVDAVILPEQTNLEIVNEHGGFGWYEVEARGVEVAGIDAHLGIDTIAQLAPLLAGIAKLDRELLAAPGTDYGRGSIHASTISGGTQYPAYPAKTVLEIERCTIPGEKIADTRAQLEAIVAAIGDEDERFDATLKTIVERDALALDAGEQITPILRAAATQVLGSEPATRGDMGWMDSGVLVEAGIPCVIFGPTGGGEHSPHEWVDLESVEKCADVLEAAARAFCA</sequence>
<dbReference type="PANTHER" id="PTHR43808">
    <property type="entry name" value="ACETYLORNITHINE DEACETYLASE"/>
    <property type="match status" value="1"/>
</dbReference>
<proteinExistence type="predicted"/>
<dbReference type="Pfam" id="PF07687">
    <property type="entry name" value="M20_dimer"/>
    <property type="match status" value="1"/>
</dbReference>
<dbReference type="InterPro" id="IPR050072">
    <property type="entry name" value="Peptidase_M20A"/>
</dbReference>
<dbReference type="SUPFAM" id="SSF53187">
    <property type="entry name" value="Zn-dependent exopeptidases"/>
    <property type="match status" value="1"/>
</dbReference>
<accession>A0A6J6A6B4</accession>
<evidence type="ECO:0000259" key="3">
    <source>
        <dbReference type="Pfam" id="PF07687"/>
    </source>
</evidence>
<reference evidence="4" key="1">
    <citation type="submission" date="2020-05" db="EMBL/GenBank/DDBJ databases">
        <authorList>
            <person name="Chiriac C."/>
            <person name="Salcher M."/>
            <person name="Ghai R."/>
            <person name="Kavagutti S V."/>
        </authorList>
    </citation>
    <scope>NUCLEOTIDE SEQUENCE</scope>
</reference>
<dbReference type="Gene3D" id="3.30.70.360">
    <property type="match status" value="1"/>
</dbReference>
<gene>
    <name evidence="4" type="ORF">UFOPK3522_01627</name>
</gene>
<dbReference type="PANTHER" id="PTHR43808:SF25">
    <property type="entry name" value="PEPTIDASE M20 DIMERISATION DOMAIN-CONTAINING PROTEIN"/>
    <property type="match status" value="1"/>
</dbReference>
<dbReference type="PROSITE" id="PS00758">
    <property type="entry name" value="ARGE_DAPE_CPG2_1"/>
    <property type="match status" value="1"/>
</dbReference>
<dbReference type="InterPro" id="IPR001261">
    <property type="entry name" value="ArgE/DapE_CS"/>
</dbReference>
<evidence type="ECO:0000256" key="1">
    <source>
        <dbReference type="ARBA" id="ARBA00022801"/>
    </source>
</evidence>
<feature type="domain" description="Peptidase M20 dimerisation" evidence="3">
    <location>
        <begin position="168"/>
        <end position="276"/>
    </location>
</feature>
<keyword evidence="2" id="KW-0862">Zinc</keyword>
<dbReference type="AlphaFoldDB" id="A0A6J6A6B4"/>
<protein>
    <submittedName>
        <fullName evidence="4">Unannotated protein</fullName>
    </submittedName>
</protein>
<evidence type="ECO:0000313" key="4">
    <source>
        <dbReference type="EMBL" id="CAB4347263.1"/>
    </source>
</evidence>
<dbReference type="GO" id="GO:0016787">
    <property type="term" value="F:hydrolase activity"/>
    <property type="evidence" value="ECO:0007669"/>
    <property type="project" value="UniProtKB-KW"/>
</dbReference>
<name>A0A6J6A6B4_9ZZZZ</name>
<dbReference type="EMBL" id="CAESAO010000204">
    <property type="protein sequence ID" value="CAB4347263.1"/>
    <property type="molecule type" value="Genomic_DNA"/>
</dbReference>
<dbReference type="InterPro" id="IPR011650">
    <property type="entry name" value="Peptidase_M20_dimer"/>
</dbReference>
<evidence type="ECO:0000256" key="2">
    <source>
        <dbReference type="ARBA" id="ARBA00022833"/>
    </source>
</evidence>